<dbReference type="GO" id="GO:0042781">
    <property type="term" value="F:3'-tRNA processing endoribonuclease activity"/>
    <property type="evidence" value="ECO:0007669"/>
    <property type="project" value="TreeGrafter"/>
</dbReference>
<keyword evidence="4" id="KW-1185">Reference proteome</keyword>
<dbReference type="InterPro" id="IPR036866">
    <property type="entry name" value="RibonucZ/Hydroxyglut_hydro"/>
</dbReference>
<reference evidence="4" key="1">
    <citation type="submission" date="2017-07" db="EMBL/GenBank/DDBJ databases">
        <authorList>
            <person name="Varghese N."/>
            <person name="Submissions S."/>
        </authorList>
    </citation>
    <scope>NUCLEOTIDE SEQUENCE [LARGE SCALE GENOMIC DNA]</scope>
    <source>
        <strain evidence="4">NLAE-zl-C134</strain>
    </source>
</reference>
<organism evidence="3 4">
    <name type="scientific">Faecalicatena contorta</name>
    <dbReference type="NCBI Taxonomy" id="39482"/>
    <lineage>
        <taxon>Bacteria</taxon>
        <taxon>Bacillati</taxon>
        <taxon>Bacillota</taxon>
        <taxon>Clostridia</taxon>
        <taxon>Lachnospirales</taxon>
        <taxon>Lachnospiraceae</taxon>
        <taxon>Faecalicatena</taxon>
    </lineage>
</organism>
<accession>A0A315ZZB7</accession>
<feature type="domain" description="Metallo-beta-lactamase" evidence="2">
    <location>
        <begin position="17"/>
        <end position="208"/>
    </location>
</feature>
<sequence length="266" mass="30230">MKLTILGTGNATVTECYNTCFALSEGNRHFLVDTGGGNQILGILKKTGIPLEDIHDIFITHEHIDHLLGLVWLIRIIGQKMNQGKYEGELRIYCHSGLVDIITTITGLTIQTKVTKHIGESIRLIPVENGEKRKIVGCEVTFFDIGSTKAKQFGFTLRTPDGKKLSCCGDEPYNSCEEGYVRESDWLMHEAFCLYSEAEKFKPYEKHHSTVKEACCIAEELKVSNLILYHTEETHLRERKKLYTKEGSQYYHGNLYVPDDGEVFYL</sequence>
<keyword evidence="1" id="KW-0540">Nuclease</keyword>
<evidence type="ECO:0000313" key="4">
    <source>
        <dbReference type="Proteomes" id="UP000254051"/>
    </source>
</evidence>
<dbReference type="PANTHER" id="PTHR46018:SF2">
    <property type="entry name" value="ZINC PHOSPHODIESTERASE ELAC PROTEIN 1"/>
    <property type="match status" value="1"/>
</dbReference>
<dbReference type="SUPFAM" id="SSF56281">
    <property type="entry name" value="Metallo-hydrolase/oxidoreductase"/>
    <property type="match status" value="1"/>
</dbReference>
<dbReference type="EMBL" id="UHJJ01000003">
    <property type="protein sequence ID" value="SUQ13579.1"/>
    <property type="molecule type" value="Genomic_DNA"/>
</dbReference>
<evidence type="ECO:0000256" key="1">
    <source>
        <dbReference type="ARBA" id="ARBA00022759"/>
    </source>
</evidence>
<keyword evidence="1" id="KW-0378">Hydrolase</keyword>
<protein>
    <submittedName>
        <fullName evidence="3">Ribonuclease Z</fullName>
    </submittedName>
</protein>
<evidence type="ECO:0000259" key="2">
    <source>
        <dbReference type="SMART" id="SM00849"/>
    </source>
</evidence>
<gene>
    <name evidence="3" type="ORF">SAMN05216529_103310</name>
</gene>
<dbReference type="AlphaFoldDB" id="A0A315ZZB7"/>
<dbReference type="Gene3D" id="3.60.15.10">
    <property type="entry name" value="Ribonuclease Z/Hydroxyacylglutathione hydrolase-like"/>
    <property type="match status" value="1"/>
</dbReference>
<dbReference type="PANTHER" id="PTHR46018">
    <property type="entry name" value="ZINC PHOSPHODIESTERASE ELAC PROTEIN 1"/>
    <property type="match status" value="1"/>
</dbReference>
<evidence type="ECO:0000313" key="3">
    <source>
        <dbReference type="EMBL" id="SUQ13579.1"/>
    </source>
</evidence>
<dbReference type="Pfam" id="PF23023">
    <property type="entry name" value="Anti-Pycsar_Apyc1"/>
    <property type="match status" value="1"/>
</dbReference>
<dbReference type="Proteomes" id="UP000254051">
    <property type="component" value="Unassembled WGS sequence"/>
</dbReference>
<dbReference type="RefSeq" id="WP_109709560.1">
    <property type="nucleotide sequence ID" value="NZ_QGDS01000003.1"/>
</dbReference>
<name>A0A315ZZB7_9FIRM</name>
<keyword evidence="1" id="KW-0255">Endonuclease</keyword>
<dbReference type="InterPro" id="IPR001279">
    <property type="entry name" value="Metallo-B-lactamas"/>
</dbReference>
<dbReference type="OrthoDB" id="9794898at2"/>
<dbReference type="SMART" id="SM00849">
    <property type="entry name" value="Lactamase_B"/>
    <property type="match status" value="1"/>
</dbReference>
<proteinExistence type="predicted"/>